<organism evidence="1 2">
    <name type="scientific">Asterophora parasitica</name>
    <dbReference type="NCBI Taxonomy" id="117018"/>
    <lineage>
        <taxon>Eukaryota</taxon>
        <taxon>Fungi</taxon>
        <taxon>Dikarya</taxon>
        <taxon>Basidiomycota</taxon>
        <taxon>Agaricomycotina</taxon>
        <taxon>Agaricomycetes</taxon>
        <taxon>Agaricomycetidae</taxon>
        <taxon>Agaricales</taxon>
        <taxon>Tricholomatineae</taxon>
        <taxon>Lyophyllaceae</taxon>
        <taxon>Asterophora</taxon>
    </lineage>
</organism>
<reference evidence="1" key="2">
    <citation type="submission" date="2021-10" db="EMBL/GenBank/DDBJ databases">
        <title>Phylogenomics reveals ancestral predisposition of the termite-cultivated fungus Termitomyces towards a domesticated lifestyle.</title>
        <authorList>
            <person name="Auxier B."/>
            <person name="Grum-Grzhimaylo A."/>
            <person name="Cardenas M.E."/>
            <person name="Lodge J.D."/>
            <person name="Laessoe T."/>
            <person name="Pedersen O."/>
            <person name="Smith M.E."/>
            <person name="Kuyper T.W."/>
            <person name="Franco-Molano E.A."/>
            <person name="Baroni T.J."/>
            <person name="Aanen D.K."/>
        </authorList>
    </citation>
    <scope>NUCLEOTIDE SEQUENCE</scope>
    <source>
        <strain evidence="1">AP01</strain>
        <tissue evidence="1">Mycelium</tissue>
    </source>
</reference>
<evidence type="ECO:0000313" key="1">
    <source>
        <dbReference type="EMBL" id="KAG5644966.1"/>
    </source>
</evidence>
<dbReference type="Proteomes" id="UP000775547">
    <property type="component" value="Unassembled WGS sequence"/>
</dbReference>
<reference evidence="1" key="1">
    <citation type="submission" date="2020-07" db="EMBL/GenBank/DDBJ databases">
        <authorList>
            <person name="Nieuwenhuis M."/>
            <person name="Van De Peppel L.J.J."/>
        </authorList>
    </citation>
    <scope>NUCLEOTIDE SEQUENCE</scope>
    <source>
        <strain evidence="1">AP01</strain>
        <tissue evidence="1">Mycelium</tissue>
    </source>
</reference>
<protein>
    <recommendedName>
        <fullName evidence="3">F-box domain-containing protein</fullName>
    </recommendedName>
</protein>
<proteinExistence type="predicted"/>
<dbReference type="EMBL" id="JABCKV010000053">
    <property type="protein sequence ID" value="KAG5644966.1"/>
    <property type="molecule type" value="Genomic_DNA"/>
</dbReference>
<evidence type="ECO:0008006" key="3">
    <source>
        <dbReference type="Google" id="ProtNLM"/>
    </source>
</evidence>
<evidence type="ECO:0000313" key="2">
    <source>
        <dbReference type="Proteomes" id="UP000775547"/>
    </source>
</evidence>
<gene>
    <name evidence="1" type="ORF">DXG03_007338</name>
</gene>
<dbReference type="OrthoDB" id="3244423at2759"/>
<sequence>MDNALTAKTIDAGFDSVAPRFARLITANSLVPISSLPSELLSYIFRLGQAMDFAIVTLEAHLRVLQSFEVLVSHVSSRFRAVALGTPVLWSRITIAPTFRGEEIDTYLTRSAQCGLKVRMNLASAPSLNTLQMEKVDIMVPHLRQFERLAINTTYESRLQPILRRLYHSAAPMLQHLSVAVDEVESVPPEDDKILQGGAPILTFVRLRGLALHLFRPPLTNVTTLHLDETTGLPMLYTTFREIITAPSILYNLSVYGDLIAPQTNTNWDTNVINLPYLRHLRICGVGGAIYSGLLINIRAPALESLVLKDLKEGDLSHFWASEYPIATRFPLLSSLTFLDSDVSCDEYLEMFHVFPDITSFTAAYEMRTPTLLQLLSTPQPDAEPSRDPKIMWPRLQTLTLLVNLHDMEHVIVDVVERRKALRYPLTKLRLGIPHPLSELSQYAWLKENVALERLVEHDGWPKANAAFDADPDDNLFA</sequence>
<dbReference type="AlphaFoldDB" id="A0A9P7KAU5"/>
<comment type="caution">
    <text evidence="1">The sequence shown here is derived from an EMBL/GenBank/DDBJ whole genome shotgun (WGS) entry which is preliminary data.</text>
</comment>
<name>A0A9P7KAU5_9AGAR</name>
<accession>A0A9P7KAU5</accession>
<keyword evidence="2" id="KW-1185">Reference proteome</keyword>